<evidence type="ECO:0000259" key="5">
    <source>
        <dbReference type="SMART" id="SM01332"/>
    </source>
</evidence>
<feature type="region of interest" description="Disordered" evidence="3">
    <location>
        <begin position="1"/>
        <end position="115"/>
    </location>
</feature>
<dbReference type="Pfam" id="PF00134">
    <property type="entry name" value="Cyclin_N"/>
    <property type="match status" value="1"/>
</dbReference>
<evidence type="ECO:0000313" key="7">
    <source>
        <dbReference type="Proteomes" id="UP000663852"/>
    </source>
</evidence>
<evidence type="ECO:0000313" key="6">
    <source>
        <dbReference type="EMBL" id="CAF1427507.1"/>
    </source>
</evidence>
<keyword evidence="1 2" id="KW-0195">Cyclin</keyword>
<gene>
    <name evidence="6" type="ORF">EDS130_LOCUS37965</name>
</gene>
<evidence type="ECO:0000259" key="4">
    <source>
        <dbReference type="SMART" id="SM00385"/>
    </source>
</evidence>
<organism evidence="6 7">
    <name type="scientific">Adineta ricciae</name>
    <name type="common">Rotifer</name>
    <dbReference type="NCBI Taxonomy" id="249248"/>
    <lineage>
        <taxon>Eukaryota</taxon>
        <taxon>Metazoa</taxon>
        <taxon>Spiralia</taxon>
        <taxon>Gnathifera</taxon>
        <taxon>Rotifera</taxon>
        <taxon>Eurotatoria</taxon>
        <taxon>Bdelloidea</taxon>
        <taxon>Adinetida</taxon>
        <taxon>Adinetidae</taxon>
        <taxon>Adineta</taxon>
    </lineage>
</organism>
<feature type="compositionally biased region" description="Basic residues" evidence="3">
    <location>
        <begin position="1"/>
        <end position="10"/>
    </location>
</feature>
<reference evidence="6" key="1">
    <citation type="submission" date="2021-02" db="EMBL/GenBank/DDBJ databases">
        <authorList>
            <person name="Nowell W R."/>
        </authorList>
    </citation>
    <scope>NUCLEOTIDE SEQUENCE</scope>
</reference>
<dbReference type="SUPFAM" id="SSF47954">
    <property type="entry name" value="Cyclin-like"/>
    <property type="match status" value="2"/>
</dbReference>
<feature type="domain" description="Cyclin-like" evidence="4">
    <location>
        <begin position="416"/>
        <end position="501"/>
    </location>
</feature>
<feature type="compositionally biased region" description="Low complexity" evidence="3">
    <location>
        <begin position="12"/>
        <end position="29"/>
    </location>
</feature>
<dbReference type="Pfam" id="PF02984">
    <property type="entry name" value="Cyclin_C"/>
    <property type="match status" value="1"/>
</dbReference>
<feature type="compositionally biased region" description="Acidic residues" evidence="3">
    <location>
        <begin position="90"/>
        <end position="105"/>
    </location>
</feature>
<dbReference type="PANTHER" id="PTHR10177">
    <property type="entry name" value="CYCLINS"/>
    <property type="match status" value="1"/>
</dbReference>
<dbReference type="Proteomes" id="UP000663852">
    <property type="component" value="Unassembled WGS sequence"/>
</dbReference>
<dbReference type="GO" id="GO:0051301">
    <property type="term" value="P:cell division"/>
    <property type="evidence" value="ECO:0007669"/>
    <property type="project" value="UniProtKB-KW"/>
</dbReference>
<dbReference type="InterPro" id="IPR036915">
    <property type="entry name" value="Cyclin-like_sf"/>
</dbReference>
<dbReference type="InterPro" id="IPR004367">
    <property type="entry name" value="Cyclin_C-dom"/>
</dbReference>
<feature type="domain" description="Cyclin-like" evidence="4">
    <location>
        <begin position="317"/>
        <end position="404"/>
    </location>
</feature>
<dbReference type="InterPro" id="IPR013763">
    <property type="entry name" value="Cyclin-like_dom"/>
</dbReference>
<protein>
    <recommendedName>
        <fullName evidence="8">Cyclin N-terminal domain-containing protein</fullName>
    </recommendedName>
</protein>
<dbReference type="GO" id="GO:0016538">
    <property type="term" value="F:cyclin-dependent protein serine/threonine kinase regulator activity"/>
    <property type="evidence" value="ECO:0007669"/>
    <property type="project" value="InterPro"/>
</dbReference>
<dbReference type="SMART" id="SM01332">
    <property type="entry name" value="Cyclin_C"/>
    <property type="match status" value="1"/>
</dbReference>
<dbReference type="GO" id="GO:0044772">
    <property type="term" value="P:mitotic cell cycle phase transition"/>
    <property type="evidence" value="ECO:0007669"/>
    <property type="project" value="InterPro"/>
</dbReference>
<sequence>MMMKLRRRRPLSVYNASPVSNSSSSAADQPSRKRHRKSSHRSSSDPDENENDLENQSPLLTSDESDDDDRSSGIKTRSIAAAKRTIPQISEDEDDENNESEESGSEIEATPVIKQTKTRMVTRQMSLIINQQVKLKPNVKVQPFVDHTEDTLSEHGENQSCRRLRSRRLNQNNAHSGDSGAQFFIRITPVDDDDTSQPAAFSSIKKESLFYYTTPERPDDADIDYEQLVNRTRIKPATMDQCNQGQLLPEENLDEGNNTRPTELIPYLLELEQSLMPVLPIIKQKKKSAKANQVIYQRRFQTLLDYLYSSQRCGQISELIRLHLRSRLVLNTLFLTVNLFDRAILTGQIPKESYTNGNPHLLLTCLLIAGKFEEVEWPSISSLIANREPLTARDIKSLEIVVLQSLSFDIGLTVLDFVYRYCEISPMDKANDDLRLLFFILQLLLIDPHTFIAHKSSYIAACSYALVRHLKQYEVTWPRRLARSTGYDPDEIAYGVTKVAAQCLRALSSHDQQEPIHRDLLHKYNKGPAAQLINYTQALNDLIQPAVDETD</sequence>
<dbReference type="Gene3D" id="1.10.472.10">
    <property type="entry name" value="Cyclin-like"/>
    <property type="match status" value="2"/>
</dbReference>
<dbReference type="AlphaFoldDB" id="A0A815MTS2"/>
<comment type="similarity">
    <text evidence="2">Belongs to the cyclin family.</text>
</comment>
<proteinExistence type="inferred from homology"/>
<dbReference type="InterPro" id="IPR039361">
    <property type="entry name" value="Cyclin"/>
</dbReference>
<comment type="caution">
    <text evidence="6">The sequence shown here is derived from an EMBL/GenBank/DDBJ whole genome shotgun (WGS) entry which is preliminary data.</text>
</comment>
<dbReference type="EMBL" id="CAJNOJ010000385">
    <property type="protein sequence ID" value="CAF1427507.1"/>
    <property type="molecule type" value="Genomic_DNA"/>
</dbReference>
<name>A0A815MTS2_ADIRI</name>
<dbReference type="OrthoDB" id="10024408at2759"/>
<evidence type="ECO:0008006" key="8">
    <source>
        <dbReference type="Google" id="ProtNLM"/>
    </source>
</evidence>
<feature type="domain" description="Cyclin C-terminal" evidence="5">
    <location>
        <begin position="412"/>
        <end position="535"/>
    </location>
</feature>
<dbReference type="SMART" id="SM00385">
    <property type="entry name" value="CYCLIN"/>
    <property type="match status" value="2"/>
</dbReference>
<dbReference type="InterPro" id="IPR006671">
    <property type="entry name" value="Cyclin_N"/>
</dbReference>
<evidence type="ECO:0000256" key="3">
    <source>
        <dbReference type="SAM" id="MobiDB-lite"/>
    </source>
</evidence>
<accession>A0A815MTS2</accession>
<evidence type="ECO:0000256" key="2">
    <source>
        <dbReference type="RuleBase" id="RU000383"/>
    </source>
</evidence>
<evidence type="ECO:0000256" key="1">
    <source>
        <dbReference type="ARBA" id="ARBA00023127"/>
    </source>
</evidence>